<feature type="compositionally biased region" description="Basic and acidic residues" evidence="1">
    <location>
        <begin position="1"/>
        <end position="11"/>
    </location>
</feature>
<gene>
    <name evidence="2" type="ORF">CCACVL1_02380</name>
</gene>
<evidence type="ECO:0000313" key="3">
    <source>
        <dbReference type="Proteomes" id="UP000188268"/>
    </source>
</evidence>
<evidence type="ECO:0000256" key="1">
    <source>
        <dbReference type="SAM" id="MobiDB-lite"/>
    </source>
</evidence>
<comment type="caution">
    <text evidence="2">The sequence shown here is derived from an EMBL/GenBank/DDBJ whole genome shotgun (WGS) entry which is preliminary data.</text>
</comment>
<proteinExistence type="predicted"/>
<accession>A0A1R3K8W8</accession>
<dbReference type="EMBL" id="AWWV01006030">
    <property type="protein sequence ID" value="OMP03535.1"/>
    <property type="molecule type" value="Genomic_DNA"/>
</dbReference>
<name>A0A1R3K8W8_COCAP</name>
<organism evidence="2 3">
    <name type="scientific">Corchorus capsularis</name>
    <name type="common">Jute</name>
    <dbReference type="NCBI Taxonomy" id="210143"/>
    <lineage>
        <taxon>Eukaryota</taxon>
        <taxon>Viridiplantae</taxon>
        <taxon>Streptophyta</taxon>
        <taxon>Embryophyta</taxon>
        <taxon>Tracheophyta</taxon>
        <taxon>Spermatophyta</taxon>
        <taxon>Magnoliopsida</taxon>
        <taxon>eudicotyledons</taxon>
        <taxon>Gunneridae</taxon>
        <taxon>Pentapetalae</taxon>
        <taxon>rosids</taxon>
        <taxon>malvids</taxon>
        <taxon>Malvales</taxon>
        <taxon>Malvaceae</taxon>
        <taxon>Grewioideae</taxon>
        <taxon>Apeibeae</taxon>
        <taxon>Corchorus</taxon>
    </lineage>
</organism>
<dbReference type="Proteomes" id="UP000188268">
    <property type="component" value="Unassembled WGS sequence"/>
</dbReference>
<feature type="region of interest" description="Disordered" evidence="1">
    <location>
        <begin position="1"/>
        <end position="21"/>
    </location>
</feature>
<reference evidence="2 3" key="1">
    <citation type="submission" date="2013-09" db="EMBL/GenBank/DDBJ databases">
        <title>Corchorus capsularis genome sequencing.</title>
        <authorList>
            <person name="Alam M."/>
            <person name="Haque M.S."/>
            <person name="Islam M.S."/>
            <person name="Emdad E.M."/>
            <person name="Islam M.M."/>
            <person name="Ahmed B."/>
            <person name="Halim A."/>
            <person name="Hossen Q.M.M."/>
            <person name="Hossain M.Z."/>
            <person name="Ahmed R."/>
            <person name="Khan M.M."/>
            <person name="Islam R."/>
            <person name="Rashid M.M."/>
            <person name="Khan S.A."/>
            <person name="Rahman M.S."/>
            <person name="Alam M."/>
        </authorList>
    </citation>
    <scope>NUCLEOTIDE SEQUENCE [LARGE SCALE GENOMIC DNA]</scope>
    <source>
        <strain evidence="3">cv. CVL-1</strain>
        <tissue evidence="2">Whole seedling</tissue>
    </source>
</reference>
<evidence type="ECO:0000313" key="2">
    <source>
        <dbReference type="EMBL" id="OMP03535.1"/>
    </source>
</evidence>
<protein>
    <submittedName>
        <fullName evidence="2">Uncharacterized protein</fullName>
    </submittedName>
</protein>
<sequence>MASLRCSEKPALRHPNNGLMTKDHTSLRIAKVPPPGCPHTGHRLALPSPA</sequence>
<keyword evidence="3" id="KW-1185">Reference proteome</keyword>
<dbReference type="AlphaFoldDB" id="A0A1R3K8W8"/>
<dbReference type="Gramene" id="OMP03535">
    <property type="protein sequence ID" value="OMP03535"/>
    <property type="gene ID" value="CCACVL1_02380"/>
</dbReference>